<dbReference type="EMBL" id="JBHSML010000003">
    <property type="protein sequence ID" value="MFC5516767.1"/>
    <property type="molecule type" value="Genomic_DNA"/>
</dbReference>
<gene>
    <name evidence="1" type="ORF">ACFPP9_13360</name>
</gene>
<protein>
    <submittedName>
        <fullName evidence="1">Uncharacterized protein</fullName>
    </submittedName>
</protein>
<dbReference type="RefSeq" id="WP_266343999.1">
    <property type="nucleotide sequence ID" value="NZ_JAPKNH010000004.1"/>
</dbReference>
<accession>A0ABW0PZ57</accession>
<proteinExistence type="predicted"/>
<comment type="caution">
    <text evidence="1">The sequence shown here is derived from an EMBL/GenBank/DDBJ whole genome shotgun (WGS) entry which is preliminary data.</text>
</comment>
<evidence type="ECO:0000313" key="1">
    <source>
        <dbReference type="EMBL" id="MFC5516767.1"/>
    </source>
</evidence>
<sequence length="45" mass="4757">MCRSTMSAARLNLSAPVRAIGGYPKDVGGGYEEGIHGNLGLCFTW</sequence>
<evidence type="ECO:0000313" key="2">
    <source>
        <dbReference type="Proteomes" id="UP001596150"/>
    </source>
</evidence>
<keyword evidence="2" id="KW-1185">Reference proteome</keyword>
<dbReference type="Proteomes" id="UP001596150">
    <property type="component" value="Unassembled WGS sequence"/>
</dbReference>
<reference evidence="2" key="1">
    <citation type="journal article" date="2019" name="Int. J. Syst. Evol. Microbiol.">
        <title>The Global Catalogue of Microorganisms (GCM) 10K type strain sequencing project: providing services to taxonomists for standard genome sequencing and annotation.</title>
        <authorList>
            <consortium name="The Broad Institute Genomics Platform"/>
            <consortium name="The Broad Institute Genome Sequencing Center for Infectious Disease"/>
            <person name="Wu L."/>
            <person name="Ma J."/>
        </authorList>
    </citation>
    <scope>NUCLEOTIDE SEQUENCE [LARGE SCALE GENOMIC DNA]</scope>
    <source>
        <strain evidence="2">KACC 12633</strain>
    </source>
</reference>
<name>A0ABW0PZ57_9HYPH</name>
<organism evidence="1 2">
    <name type="scientific">Kaistia terrae</name>
    <dbReference type="NCBI Taxonomy" id="537017"/>
    <lineage>
        <taxon>Bacteria</taxon>
        <taxon>Pseudomonadati</taxon>
        <taxon>Pseudomonadota</taxon>
        <taxon>Alphaproteobacteria</taxon>
        <taxon>Hyphomicrobiales</taxon>
        <taxon>Kaistiaceae</taxon>
        <taxon>Kaistia</taxon>
    </lineage>
</organism>